<dbReference type="Pfam" id="PF00251">
    <property type="entry name" value="Glyco_hydro_32N"/>
    <property type="match status" value="1"/>
</dbReference>
<accession>A0ABT2TY16</accession>
<evidence type="ECO:0000256" key="2">
    <source>
        <dbReference type="ARBA" id="ARBA00012758"/>
    </source>
</evidence>
<evidence type="ECO:0000256" key="4">
    <source>
        <dbReference type="ARBA" id="ARBA00023295"/>
    </source>
</evidence>
<dbReference type="CDD" id="cd08995">
    <property type="entry name" value="GH32_EcAec43-like"/>
    <property type="match status" value="1"/>
</dbReference>
<dbReference type="SUPFAM" id="SSF75005">
    <property type="entry name" value="Arabinanase/levansucrase/invertase"/>
    <property type="match status" value="1"/>
</dbReference>
<evidence type="ECO:0000313" key="6">
    <source>
        <dbReference type="EMBL" id="MCU6767125.1"/>
    </source>
</evidence>
<dbReference type="InterPro" id="IPR013148">
    <property type="entry name" value="Glyco_hydro_32_N"/>
</dbReference>
<evidence type="ECO:0000313" key="7">
    <source>
        <dbReference type="Proteomes" id="UP001652409"/>
    </source>
</evidence>
<keyword evidence="3" id="KW-0378">Hydrolase</keyword>
<protein>
    <recommendedName>
        <fullName evidence="2">beta-fructofuranosidase</fullName>
        <ecNumber evidence="2">3.2.1.26</ecNumber>
    </recommendedName>
</protein>
<dbReference type="InterPro" id="IPR051214">
    <property type="entry name" value="GH32_Enzymes"/>
</dbReference>
<gene>
    <name evidence="6" type="ORF">OCV61_17285</name>
</gene>
<comment type="caution">
    <text evidence="6">The sequence shown here is derived from an EMBL/GenBank/DDBJ whole genome shotgun (WGS) entry which is preliminary data.</text>
</comment>
<dbReference type="EC" id="3.2.1.26" evidence="2"/>
<dbReference type="RefSeq" id="WP_158422810.1">
    <property type="nucleotide sequence ID" value="NZ_JAOQJL010000052.1"/>
</dbReference>
<name>A0ABT2TY16_9FIRM</name>
<dbReference type="InterPro" id="IPR001362">
    <property type="entry name" value="Glyco_hydro_32"/>
</dbReference>
<feature type="domain" description="Glycosyl hydrolase family 32 N-terminal" evidence="5">
    <location>
        <begin position="48"/>
        <end position="278"/>
    </location>
</feature>
<evidence type="ECO:0000256" key="3">
    <source>
        <dbReference type="ARBA" id="ARBA00022801"/>
    </source>
</evidence>
<evidence type="ECO:0000259" key="5">
    <source>
        <dbReference type="Pfam" id="PF00251"/>
    </source>
</evidence>
<keyword evidence="4" id="KW-0326">Glycosidase</keyword>
<sequence length="487" mass="56758">MTGCNYIFYTPEYQYEGMPHGEMCGDLMPFYKDGVYTFLYLYKYCIYAIETKDFVHYDHFRLVLQNGTPQEQDWHAATGSVCWDGEKYYFYYTGFCEGNRGKAGKYEQAILRAVSWDLQIWEKDRDYIFYPDEEHFAGRHWRDPHVFWNPVLGKYCMLVTACEKDGDKNRSGCTAVYVSEDIRSWKYYDTICSPRIDPTLECQDVFQMNGRWYLTYSSYEKQWETKYKMADSFKGPWVPPLWDEKFDGRDFYAAKTVSDGINRYLVGWQSIRKDCTNDGRYVWGGNVIVHQLVPRENGELGVKIPDTILQSFSKRISLEQIPKSGFWKCSSKTGTADLLTEGVSKDGFGWIQLGAMKNVCLIKARLQWTEGTHAVGIMFHVSGDKMNQWCQLRLELGHDRMVLERSGKTEKDQFFEETRPVHFKEDRTVQIFILTSNDIVAAYVDDVALCGRCYGFTPGNAGVFAEYGSVQVQQFEMYEGEEQNEIR</sequence>
<comment type="similarity">
    <text evidence="1">Belongs to the glycosyl hydrolase 32 family.</text>
</comment>
<dbReference type="EMBL" id="JAOQJL010000052">
    <property type="protein sequence ID" value="MCU6767125.1"/>
    <property type="molecule type" value="Genomic_DNA"/>
</dbReference>
<dbReference type="SMART" id="SM00640">
    <property type="entry name" value="Glyco_32"/>
    <property type="match status" value="1"/>
</dbReference>
<dbReference type="Proteomes" id="UP001652409">
    <property type="component" value="Unassembled WGS sequence"/>
</dbReference>
<proteinExistence type="inferred from homology"/>
<organism evidence="6 7">
    <name type="scientific">Blautia ammoniilytica</name>
    <dbReference type="NCBI Taxonomy" id="2981782"/>
    <lineage>
        <taxon>Bacteria</taxon>
        <taxon>Bacillati</taxon>
        <taxon>Bacillota</taxon>
        <taxon>Clostridia</taxon>
        <taxon>Lachnospirales</taxon>
        <taxon>Lachnospiraceae</taxon>
        <taxon>Blautia</taxon>
    </lineage>
</organism>
<keyword evidence="7" id="KW-1185">Reference proteome</keyword>
<dbReference type="InterPro" id="IPR023296">
    <property type="entry name" value="Glyco_hydro_beta-prop_sf"/>
</dbReference>
<evidence type="ECO:0000256" key="1">
    <source>
        <dbReference type="ARBA" id="ARBA00009902"/>
    </source>
</evidence>
<dbReference type="Gene3D" id="2.115.10.20">
    <property type="entry name" value="Glycosyl hydrolase domain, family 43"/>
    <property type="match status" value="1"/>
</dbReference>
<dbReference type="PANTHER" id="PTHR43101">
    <property type="entry name" value="BETA-FRUCTOSIDASE"/>
    <property type="match status" value="1"/>
</dbReference>
<reference evidence="6 7" key="1">
    <citation type="journal article" date="2021" name="ISME Commun">
        <title>Automated analysis of genomic sequences facilitates high-throughput and comprehensive description of bacteria.</title>
        <authorList>
            <person name="Hitch T.C.A."/>
        </authorList>
    </citation>
    <scope>NUCLEOTIDE SEQUENCE [LARGE SCALE GENOMIC DNA]</scope>
    <source>
        <strain evidence="6 7">Sanger_23</strain>
    </source>
</reference>
<dbReference type="PANTHER" id="PTHR43101:SF1">
    <property type="entry name" value="BETA-FRUCTOSIDASE"/>
    <property type="match status" value="1"/>
</dbReference>